<keyword evidence="9 12" id="KW-0799">Topoisomerase</keyword>
<dbReference type="Gene3D" id="3.90.199.10">
    <property type="entry name" value="Topoisomerase II, domain 5"/>
    <property type="match status" value="1"/>
</dbReference>
<evidence type="ECO:0000256" key="13">
    <source>
        <dbReference type="RuleBase" id="RU362094"/>
    </source>
</evidence>
<dbReference type="EC" id="5.6.2.2" evidence="13"/>
<reference evidence="16 17" key="1">
    <citation type="submission" date="2022-07" db="EMBL/GenBank/DDBJ databases">
        <title>Genome-wide signatures of adaptation to extreme environments.</title>
        <authorList>
            <person name="Cho C.H."/>
            <person name="Yoon H.S."/>
        </authorList>
    </citation>
    <scope>NUCLEOTIDE SEQUENCE [LARGE SCALE GENOMIC DNA]</scope>
    <source>
        <strain evidence="16 17">DBV 063 E5</strain>
    </source>
</reference>
<organism evidence="16 17">
    <name type="scientific">Cyanidium caldarium</name>
    <name type="common">Red alga</name>
    <dbReference type="NCBI Taxonomy" id="2771"/>
    <lineage>
        <taxon>Eukaryota</taxon>
        <taxon>Rhodophyta</taxon>
        <taxon>Bangiophyceae</taxon>
        <taxon>Cyanidiales</taxon>
        <taxon>Cyanidiaceae</taxon>
        <taxon>Cyanidium</taxon>
    </lineage>
</organism>
<dbReference type="InterPro" id="IPR014721">
    <property type="entry name" value="Ribsml_uS5_D2-typ_fold_subgr"/>
</dbReference>
<evidence type="ECO:0000313" key="16">
    <source>
        <dbReference type="EMBL" id="KAK4537952.1"/>
    </source>
</evidence>
<dbReference type="Gene3D" id="3.30.1490.30">
    <property type="match status" value="1"/>
</dbReference>
<dbReference type="InterPro" id="IPR013506">
    <property type="entry name" value="Topo_IIA_bsu_dom2"/>
</dbReference>
<evidence type="ECO:0000256" key="8">
    <source>
        <dbReference type="ARBA" id="ARBA00022842"/>
    </source>
</evidence>
<dbReference type="GO" id="GO:0006265">
    <property type="term" value="P:DNA topological change"/>
    <property type="evidence" value="ECO:0007669"/>
    <property type="project" value="UniProtKB-UniRule"/>
</dbReference>
<dbReference type="PRINTS" id="PR00418">
    <property type="entry name" value="TPI2FAMILY"/>
</dbReference>
<keyword evidence="8" id="KW-0460">Magnesium</keyword>
<proteinExistence type="inferred from homology"/>
<dbReference type="SUPFAM" id="SSF54211">
    <property type="entry name" value="Ribosomal protein S5 domain 2-like"/>
    <property type="match status" value="1"/>
</dbReference>
<comment type="catalytic activity">
    <reaction evidence="1 12 13">
        <text>ATP-dependent breakage, passage and rejoining of double-stranded DNA.</text>
        <dbReference type="EC" id="5.6.2.2"/>
    </reaction>
</comment>
<evidence type="ECO:0000256" key="10">
    <source>
        <dbReference type="ARBA" id="ARBA00023125"/>
    </source>
</evidence>
<evidence type="ECO:0000313" key="17">
    <source>
        <dbReference type="Proteomes" id="UP001301350"/>
    </source>
</evidence>
<dbReference type="SMART" id="SM00387">
    <property type="entry name" value="HATPase_c"/>
    <property type="match status" value="1"/>
</dbReference>
<dbReference type="CDD" id="cd03365">
    <property type="entry name" value="TOPRIM_TopoIIA"/>
    <property type="match status" value="1"/>
</dbReference>
<evidence type="ECO:0000256" key="11">
    <source>
        <dbReference type="ARBA" id="ARBA00023235"/>
    </source>
</evidence>
<feature type="domain" description="Topo IIA-type catalytic" evidence="15">
    <location>
        <begin position="812"/>
        <end position="1237"/>
    </location>
</feature>
<dbReference type="PROSITE" id="PS50880">
    <property type="entry name" value="TOPRIM"/>
    <property type="match status" value="1"/>
</dbReference>
<dbReference type="Proteomes" id="UP001301350">
    <property type="component" value="Unassembled WGS sequence"/>
</dbReference>
<dbReference type="SMART" id="SM00434">
    <property type="entry name" value="TOP4c"/>
    <property type="match status" value="1"/>
</dbReference>
<dbReference type="InterPro" id="IPR001241">
    <property type="entry name" value="Topo_IIA"/>
</dbReference>
<dbReference type="SUPFAM" id="SSF55874">
    <property type="entry name" value="ATPase domain of HSP90 chaperone/DNA topoisomerase II/histidine kinase"/>
    <property type="match status" value="1"/>
</dbReference>
<dbReference type="InterPro" id="IPR031660">
    <property type="entry name" value="TOPRIM_C"/>
</dbReference>
<dbReference type="InterPro" id="IPR020568">
    <property type="entry name" value="Ribosomal_Su5_D2-typ_SF"/>
</dbReference>
<dbReference type="InterPro" id="IPR001154">
    <property type="entry name" value="TopoII_euk"/>
</dbReference>
<comment type="subunit">
    <text evidence="13">Homodimer.</text>
</comment>
<dbReference type="AlphaFoldDB" id="A0AAV9J063"/>
<dbReference type="Gene3D" id="3.40.50.670">
    <property type="match status" value="1"/>
</dbReference>
<keyword evidence="17" id="KW-1185">Reference proteome</keyword>
<dbReference type="PANTHER" id="PTHR10169:SF38">
    <property type="entry name" value="DNA TOPOISOMERASE 2"/>
    <property type="match status" value="1"/>
</dbReference>
<keyword evidence="10 12" id="KW-0238">DNA-binding</keyword>
<evidence type="ECO:0000256" key="2">
    <source>
        <dbReference type="ARBA" id="ARBA00001913"/>
    </source>
</evidence>
<dbReference type="PRINTS" id="PR01158">
    <property type="entry name" value="TOPISMRASEII"/>
</dbReference>
<accession>A0AAV9J063</accession>
<dbReference type="Gene3D" id="3.30.230.10">
    <property type="match status" value="1"/>
</dbReference>
<dbReference type="Pfam" id="PF01751">
    <property type="entry name" value="Toprim"/>
    <property type="match status" value="1"/>
</dbReference>
<dbReference type="InterPro" id="IPR050634">
    <property type="entry name" value="DNA_Topoisomerase_II"/>
</dbReference>
<feature type="domain" description="Toprim" evidence="14">
    <location>
        <begin position="534"/>
        <end position="651"/>
    </location>
</feature>
<dbReference type="InterPro" id="IPR013758">
    <property type="entry name" value="Topo_IIA_A/C_ab"/>
</dbReference>
<dbReference type="InterPro" id="IPR002205">
    <property type="entry name" value="Topo_IIA_dom_A"/>
</dbReference>
<evidence type="ECO:0000256" key="3">
    <source>
        <dbReference type="ARBA" id="ARBA00001946"/>
    </source>
</evidence>
<evidence type="ECO:0000259" key="15">
    <source>
        <dbReference type="PROSITE" id="PS52040"/>
    </source>
</evidence>
<comment type="similarity">
    <text evidence="4 13">Belongs to the type II topoisomerase family.</text>
</comment>
<dbReference type="EMBL" id="JANCYW010000015">
    <property type="protein sequence ID" value="KAK4537952.1"/>
    <property type="molecule type" value="Genomic_DNA"/>
</dbReference>
<gene>
    <name evidence="16" type="ORF">CDCA_CDCA15G3977</name>
</gene>
<dbReference type="Pfam" id="PF16898">
    <property type="entry name" value="TOPRIM_C"/>
    <property type="match status" value="1"/>
</dbReference>
<feature type="active site" description="O-(5'-phospho-DNA)-tyrosine intermediate" evidence="12">
    <location>
        <position position="902"/>
    </location>
</feature>
<dbReference type="InterPro" id="IPR013759">
    <property type="entry name" value="Topo_IIA_B_C"/>
</dbReference>
<dbReference type="InterPro" id="IPR006171">
    <property type="entry name" value="TOPRIM_dom"/>
</dbReference>
<evidence type="ECO:0000256" key="7">
    <source>
        <dbReference type="ARBA" id="ARBA00022840"/>
    </source>
</evidence>
<comment type="cofactor">
    <cofactor evidence="2">
        <name>Ca(2+)</name>
        <dbReference type="ChEBI" id="CHEBI:29108"/>
    </cofactor>
</comment>
<dbReference type="Pfam" id="PF00204">
    <property type="entry name" value="DNA_gyraseB"/>
    <property type="match status" value="1"/>
</dbReference>
<sequence length="1264" mass="142147">MRLSAGLVGWWRVVGHNPSGCAGVRHRRYPFPLRRCRRWRSDRAADAAEDVEEVYQRLTPVEHVLRRPEVYLGSMQAVKRRLWVPSPDALQRLQQGREVRMHAREIEFVPALYKIFDEILVNAADNCRRDATTDRIEVVLSGGLGESTAGVADASAQRDHLPADLPVSTASAPLLISVRNTGRGLPVAMHSQEQMYVPELVFGHLLTGSNFDDRAGRERHTGGRHGYGAKLTNIMSRYFEVETVDSGRALRYRQSWRANMHQRDEPQLQSVSSAERDYTRVRFVPDLERFGVVSGALDADTLALMVRRVFDMAGILPGVTVSLNGTALPVESFTQYAALHGEASADALVVARLNPHWEVGVRVLAPEEFGAPPVSYVNAVATFQGGSHVQYVTESLARRLADGLSAKHKALADVLTPAFVRAHLLLYLNGLVENPTFDSQSKELLTVRAKQVAASLPQPFPPECFARQVLQKAPLVEALLEAAAEKQLAQLRAAKPTTAASVSGVSHGTGALRRLSIPKLEDANAAGGPESSRCTLILTEGDSAKALAMAGLSVVGRDYFGIFPLRGKLLNVRDCHHRQLLSNEEIISVRTILGLQHGRDYATPESRHSLRYGKVMLMTDQDHDGNHIKGLVLNMFDHFWPSLLASGDFLEQFITPIVKATWRGRSSRAPAEPVRAFYRMPDFQQWWNALDAPSAAQWHIKYYKGLGTSTSQEGREYFRQLERHRVRFAACTPSDRNRIDMAFNKERAEERRLWLSEARVRGSETVVGAEAAVPEVPLPHAERPAVAVTQSVSHFIDRELVQFSHASNARSIPSVVDGLKPSQRKVLYACFKRDLRQEMKVAQLAGYVAEHTAYHHGEMSLYSTIIHMAQDFWGANNVPLLQPIGQFGTRLQGGRDCASARYIFTCLSPLARSIYPARDDPLLQYCVDDGQCVEPEMYVPVLPMVLVNGVDGVGTGWSTAIPAYHPLRVLENVERLLHGQPPHPLTPWSRHFRGSVRPGRSPQQFVTHGVVQRASSTTFRVSELPLGRWTEDYKAFLIELTDTGLLKGFREHHTDDAVCFELVLTRANAARLERASQGYAGLLRRFRLESSMSCGNMHMFDAQGRIRKYEHPLAVYDDFMPVRLQLYERRRERELQQLQLRWQAAENRARFIDLVCRREVELVGRSVVQVMRDMERCGVTRMCEADGNDSYEELLSMPLRNLTREQGERATQEAQRLHAQWQALQHLSAKEMWAVELEALRKQILSRWKSSEKQKPREEEAEEG</sequence>
<dbReference type="InterPro" id="IPR013757">
    <property type="entry name" value="Topo_IIA_A_a_sf"/>
</dbReference>
<evidence type="ECO:0000256" key="5">
    <source>
        <dbReference type="ARBA" id="ARBA00022723"/>
    </source>
</evidence>
<dbReference type="GO" id="GO:0000819">
    <property type="term" value="P:sister chromatid segregation"/>
    <property type="evidence" value="ECO:0007669"/>
    <property type="project" value="TreeGrafter"/>
</dbReference>
<dbReference type="GO" id="GO:0003918">
    <property type="term" value="F:DNA topoisomerase type II (double strand cut, ATP-hydrolyzing) activity"/>
    <property type="evidence" value="ECO:0007669"/>
    <property type="project" value="UniProtKB-UniRule"/>
</dbReference>
<dbReference type="Pfam" id="PF00521">
    <property type="entry name" value="DNA_topoisoIV"/>
    <property type="match status" value="1"/>
</dbReference>
<comment type="function">
    <text evidence="13">Control of topological states of DNA by transient breakage and subsequent rejoining of DNA strands. Topoisomerase II makes double-strand breaks.</text>
</comment>
<evidence type="ECO:0000256" key="1">
    <source>
        <dbReference type="ARBA" id="ARBA00000185"/>
    </source>
</evidence>
<dbReference type="InterPro" id="IPR034157">
    <property type="entry name" value="TOPRIM_TopoII"/>
</dbReference>
<protein>
    <recommendedName>
        <fullName evidence="13">DNA topoisomerase 2</fullName>
        <ecNumber evidence="13">5.6.2.2</ecNumber>
    </recommendedName>
</protein>
<dbReference type="SMART" id="SM00433">
    <property type="entry name" value="TOP2c"/>
    <property type="match status" value="1"/>
</dbReference>
<comment type="caution">
    <text evidence="16">The sequence shown here is derived from an EMBL/GenBank/DDBJ whole genome shotgun (WGS) entry which is preliminary data.</text>
</comment>
<name>A0AAV9J063_CYACA</name>
<dbReference type="Gene3D" id="1.10.268.10">
    <property type="entry name" value="Topoisomerase, domain 3"/>
    <property type="match status" value="1"/>
</dbReference>
<dbReference type="PROSITE" id="PS00177">
    <property type="entry name" value="TOPOISOMERASE_II"/>
    <property type="match status" value="1"/>
</dbReference>
<keyword evidence="7 13" id="KW-0067">ATP-binding</keyword>
<dbReference type="InterPro" id="IPR013760">
    <property type="entry name" value="Topo_IIA-like_dom_sf"/>
</dbReference>
<dbReference type="GO" id="GO:0005634">
    <property type="term" value="C:nucleus"/>
    <property type="evidence" value="ECO:0007669"/>
    <property type="project" value="TreeGrafter"/>
</dbReference>
<evidence type="ECO:0000259" key="14">
    <source>
        <dbReference type="PROSITE" id="PS50880"/>
    </source>
</evidence>
<dbReference type="GO" id="GO:0005524">
    <property type="term" value="F:ATP binding"/>
    <property type="evidence" value="ECO:0007669"/>
    <property type="project" value="UniProtKB-UniRule"/>
</dbReference>
<dbReference type="Gene3D" id="3.30.565.10">
    <property type="entry name" value="Histidine kinase-like ATPase, C-terminal domain"/>
    <property type="match status" value="1"/>
</dbReference>
<keyword evidence="5" id="KW-0479">Metal-binding</keyword>
<evidence type="ECO:0000256" key="12">
    <source>
        <dbReference type="PROSITE-ProRule" id="PRU01384"/>
    </source>
</evidence>
<dbReference type="InterPro" id="IPR003594">
    <property type="entry name" value="HATPase_dom"/>
</dbReference>
<evidence type="ECO:0000256" key="9">
    <source>
        <dbReference type="ARBA" id="ARBA00023029"/>
    </source>
</evidence>
<dbReference type="InterPro" id="IPR018522">
    <property type="entry name" value="TopoIIA_CS"/>
</dbReference>
<dbReference type="GO" id="GO:0000712">
    <property type="term" value="P:resolution of meiotic recombination intermediates"/>
    <property type="evidence" value="ECO:0007669"/>
    <property type="project" value="TreeGrafter"/>
</dbReference>
<dbReference type="PROSITE" id="PS52040">
    <property type="entry name" value="TOPO_IIA"/>
    <property type="match status" value="1"/>
</dbReference>
<evidence type="ECO:0000256" key="6">
    <source>
        <dbReference type="ARBA" id="ARBA00022741"/>
    </source>
</evidence>
<dbReference type="InterPro" id="IPR036890">
    <property type="entry name" value="HATPase_C_sf"/>
</dbReference>
<dbReference type="GO" id="GO:0003677">
    <property type="term" value="F:DNA binding"/>
    <property type="evidence" value="ECO:0007669"/>
    <property type="project" value="UniProtKB-UniRule"/>
</dbReference>
<keyword evidence="6 13" id="KW-0547">Nucleotide-binding</keyword>
<dbReference type="Gene3D" id="3.30.1360.40">
    <property type="match status" value="1"/>
</dbReference>
<dbReference type="FunFam" id="3.90.199.10:FF:000002">
    <property type="entry name" value="DNA topoisomerase 2"/>
    <property type="match status" value="1"/>
</dbReference>
<evidence type="ECO:0000256" key="4">
    <source>
        <dbReference type="ARBA" id="ARBA00011080"/>
    </source>
</evidence>
<dbReference type="FunFam" id="3.40.50.670:FF:000001">
    <property type="entry name" value="DNA topoisomerase 2"/>
    <property type="match status" value="1"/>
</dbReference>
<dbReference type="PANTHER" id="PTHR10169">
    <property type="entry name" value="DNA TOPOISOMERASE/GYRASE"/>
    <property type="match status" value="1"/>
</dbReference>
<dbReference type="SUPFAM" id="SSF56719">
    <property type="entry name" value="Type II DNA topoisomerase"/>
    <property type="match status" value="1"/>
</dbReference>
<dbReference type="GO" id="GO:0046872">
    <property type="term" value="F:metal ion binding"/>
    <property type="evidence" value="ECO:0007669"/>
    <property type="project" value="UniProtKB-KW"/>
</dbReference>
<comment type="cofactor">
    <cofactor evidence="3">
        <name>Mg(2+)</name>
        <dbReference type="ChEBI" id="CHEBI:18420"/>
    </cofactor>
</comment>
<keyword evidence="11 12" id="KW-0413">Isomerase</keyword>